<dbReference type="AlphaFoldDB" id="A0A7J6WX68"/>
<proteinExistence type="predicted"/>
<dbReference type="InterPro" id="IPR055482">
    <property type="entry name" value="DUF7054"/>
</dbReference>
<gene>
    <name evidence="2" type="ORF">FRX31_009722</name>
</gene>
<sequence length="160" mass="18046">MILNDDMQRYNKDVKVVVNVTVEGSPGPVRTLVKLGASVEDTIKLVVDKYSKEGRSPQLGRDNVSFFDLHHSHFSLESINKKDTIGDVGTRSFYLRKSCSGHHSYEEESSKLVSYSSAREIGPVKSSNPHFVFMPAFIARKISKIGRRMRKLWKVLSCSP</sequence>
<dbReference type="EMBL" id="JABWDY010010407">
    <property type="protein sequence ID" value="KAF5200692.1"/>
    <property type="molecule type" value="Genomic_DNA"/>
</dbReference>
<evidence type="ECO:0000313" key="3">
    <source>
        <dbReference type="Proteomes" id="UP000554482"/>
    </source>
</evidence>
<dbReference type="GO" id="GO:0016874">
    <property type="term" value="F:ligase activity"/>
    <property type="evidence" value="ECO:0007669"/>
    <property type="project" value="UniProtKB-KW"/>
</dbReference>
<feature type="domain" description="DUF7054" evidence="1">
    <location>
        <begin position="13"/>
        <end position="96"/>
    </location>
</feature>
<dbReference type="Pfam" id="PF23156">
    <property type="entry name" value="DUF7054"/>
    <property type="match status" value="1"/>
</dbReference>
<evidence type="ECO:0000259" key="1">
    <source>
        <dbReference type="Pfam" id="PF23156"/>
    </source>
</evidence>
<dbReference type="OrthoDB" id="1885101at2759"/>
<accession>A0A7J6WX68</accession>
<keyword evidence="2" id="KW-0436">Ligase</keyword>
<comment type="caution">
    <text evidence="2">The sequence shown here is derived from an EMBL/GenBank/DDBJ whole genome shotgun (WGS) entry which is preliminary data.</text>
</comment>
<dbReference type="PANTHER" id="PTHR33270">
    <property type="entry name" value="BNAC05G50380D PROTEIN"/>
    <property type="match status" value="1"/>
</dbReference>
<reference evidence="2 3" key="1">
    <citation type="submission" date="2020-06" db="EMBL/GenBank/DDBJ databases">
        <title>Transcriptomic and genomic resources for Thalictrum thalictroides and T. hernandezii: Facilitating candidate gene discovery in an emerging model plant lineage.</title>
        <authorList>
            <person name="Arias T."/>
            <person name="Riano-Pachon D.M."/>
            <person name="Di Stilio V.S."/>
        </authorList>
    </citation>
    <scope>NUCLEOTIDE SEQUENCE [LARGE SCALE GENOMIC DNA]</scope>
    <source>
        <strain evidence="3">cv. WT478/WT964</strain>
        <tissue evidence="2">Leaves</tissue>
    </source>
</reference>
<keyword evidence="3" id="KW-1185">Reference proteome</keyword>
<dbReference type="Proteomes" id="UP000554482">
    <property type="component" value="Unassembled WGS sequence"/>
</dbReference>
<evidence type="ECO:0000313" key="2">
    <source>
        <dbReference type="EMBL" id="KAF5200692.1"/>
    </source>
</evidence>
<dbReference type="InterPro" id="IPR040358">
    <property type="entry name" value="At4g22758-like"/>
</dbReference>
<name>A0A7J6WX68_THATH</name>
<dbReference type="PANTHER" id="PTHR33270:SF6">
    <property type="entry name" value="OS02G0448600 PROTEIN"/>
    <property type="match status" value="1"/>
</dbReference>
<protein>
    <submittedName>
        <fullName evidence="2">Biotin--protein ligase 1 protein</fullName>
    </submittedName>
</protein>
<organism evidence="2 3">
    <name type="scientific">Thalictrum thalictroides</name>
    <name type="common">Rue-anemone</name>
    <name type="synonym">Anemone thalictroides</name>
    <dbReference type="NCBI Taxonomy" id="46969"/>
    <lineage>
        <taxon>Eukaryota</taxon>
        <taxon>Viridiplantae</taxon>
        <taxon>Streptophyta</taxon>
        <taxon>Embryophyta</taxon>
        <taxon>Tracheophyta</taxon>
        <taxon>Spermatophyta</taxon>
        <taxon>Magnoliopsida</taxon>
        <taxon>Ranunculales</taxon>
        <taxon>Ranunculaceae</taxon>
        <taxon>Thalictroideae</taxon>
        <taxon>Thalictrum</taxon>
    </lineage>
</organism>